<feature type="region of interest" description="Disordered" evidence="1">
    <location>
        <begin position="42"/>
        <end position="81"/>
    </location>
</feature>
<feature type="signal peptide" evidence="2">
    <location>
        <begin position="1"/>
        <end position="20"/>
    </location>
</feature>
<evidence type="ECO:0000256" key="1">
    <source>
        <dbReference type="SAM" id="MobiDB-lite"/>
    </source>
</evidence>
<keyword evidence="2" id="KW-0732">Signal</keyword>
<dbReference type="Proteomes" id="UP000297245">
    <property type="component" value="Unassembled WGS sequence"/>
</dbReference>
<evidence type="ECO:0000313" key="4">
    <source>
        <dbReference type="Proteomes" id="UP000297245"/>
    </source>
</evidence>
<evidence type="ECO:0000256" key="2">
    <source>
        <dbReference type="SAM" id="SignalP"/>
    </source>
</evidence>
<organism evidence="3 4">
    <name type="scientific">Dendrothele bispora (strain CBS 962.96)</name>
    <dbReference type="NCBI Taxonomy" id="1314807"/>
    <lineage>
        <taxon>Eukaryota</taxon>
        <taxon>Fungi</taxon>
        <taxon>Dikarya</taxon>
        <taxon>Basidiomycota</taxon>
        <taxon>Agaricomycotina</taxon>
        <taxon>Agaricomycetes</taxon>
        <taxon>Agaricomycetidae</taxon>
        <taxon>Agaricales</taxon>
        <taxon>Agaricales incertae sedis</taxon>
        <taxon>Dendrothele</taxon>
    </lineage>
</organism>
<reference evidence="3 4" key="1">
    <citation type="journal article" date="2019" name="Nat. Ecol. Evol.">
        <title>Megaphylogeny resolves global patterns of mushroom evolution.</title>
        <authorList>
            <person name="Varga T."/>
            <person name="Krizsan K."/>
            <person name="Foldi C."/>
            <person name="Dima B."/>
            <person name="Sanchez-Garcia M."/>
            <person name="Sanchez-Ramirez S."/>
            <person name="Szollosi G.J."/>
            <person name="Szarkandi J.G."/>
            <person name="Papp V."/>
            <person name="Albert L."/>
            <person name="Andreopoulos W."/>
            <person name="Angelini C."/>
            <person name="Antonin V."/>
            <person name="Barry K.W."/>
            <person name="Bougher N.L."/>
            <person name="Buchanan P."/>
            <person name="Buyck B."/>
            <person name="Bense V."/>
            <person name="Catcheside P."/>
            <person name="Chovatia M."/>
            <person name="Cooper J."/>
            <person name="Damon W."/>
            <person name="Desjardin D."/>
            <person name="Finy P."/>
            <person name="Geml J."/>
            <person name="Haridas S."/>
            <person name="Hughes K."/>
            <person name="Justo A."/>
            <person name="Karasinski D."/>
            <person name="Kautmanova I."/>
            <person name="Kiss B."/>
            <person name="Kocsube S."/>
            <person name="Kotiranta H."/>
            <person name="LaButti K.M."/>
            <person name="Lechner B.E."/>
            <person name="Liimatainen K."/>
            <person name="Lipzen A."/>
            <person name="Lukacs Z."/>
            <person name="Mihaltcheva S."/>
            <person name="Morgado L.N."/>
            <person name="Niskanen T."/>
            <person name="Noordeloos M.E."/>
            <person name="Ohm R.A."/>
            <person name="Ortiz-Santana B."/>
            <person name="Ovrebo C."/>
            <person name="Racz N."/>
            <person name="Riley R."/>
            <person name="Savchenko A."/>
            <person name="Shiryaev A."/>
            <person name="Soop K."/>
            <person name="Spirin V."/>
            <person name="Szebenyi C."/>
            <person name="Tomsovsky M."/>
            <person name="Tulloss R.E."/>
            <person name="Uehling J."/>
            <person name="Grigoriev I.V."/>
            <person name="Vagvolgyi C."/>
            <person name="Papp T."/>
            <person name="Martin F.M."/>
            <person name="Miettinen O."/>
            <person name="Hibbett D.S."/>
            <person name="Nagy L.G."/>
        </authorList>
    </citation>
    <scope>NUCLEOTIDE SEQUENCE [LARGE SCALE GENOMIC DNA]</scope>
    <source>
        <strain evidence="3 4">CBS 962.96</strain>
    </source>
</reference>
<evidence type="ECO:0000313" key="3">
    <source>
        <dbReference type="EMBL" id="THV05156.1"/>
    </source>
</evidence>
<feature type="chain" id="PRO_5020918561" evidence="2">
    <location>
        <begin position="21"/>
        <end position="81"/>
    </location>
</feature>
<proteinExistence type="predicted"/>
<sequence>MQMNILAIFVFASTSVFVSAAPFPRLSGDVIARSPEPFSHIPPLDVEARSPEHSSNESFSDDAVASEPPTARSPVCRWDCI</sequence>
<accession>A0A4V4HI43</accession>
<keyword evidence="4" id="KW-1185">Reference proteome</keyword>
<gene>
    <name evidence="3" type="ORF">K435DRAFT_961535</name>
</gene>
<protein>
    <submittedName>
        <fullName evidence="3">Uncharacterized protein</fullName>
    </submittedName>
</protein>
<name>A0A4V4HI43_DENBC</name>
<dbReference type="EMBL" id="ML179051">
    <property type="protein sequence ID" value="THV05156.1"/>
    <property type="molecule type" value="Genomic_DNA"/>
</dbReference>
<feature type="compositionally biased region" description="Basic and acidic residues" evidence="1">
    <location>
        <begin position="46"/>
        <end position="55"/>
    </location>
</feature>
<dbReference type="AlphaFoldDB" id="A0A4V4HI43"/>